<keyword evidence="1" id="KW-0472">Membrane</keyword>
<comment type="caution">
    <text evidence="3">The sequence shown here is derived from an EMBL/GenBank/DDBJ whole genome shotgun (WGS) entry which is preliminary data.</text>
</comment>
<dbReference type="GO" id="GO:0006508">
    <property type="term" value="P:proteolysis"/>
    <property type="evidence" value="ECO:0007669"/>
    <property type="project" value="UniProtKB-KW"/>
</dbReference>
<evidence type="ECO:0000313" key="3">
    <source>
        <dbReference type="EMBL" id="EMS73973.1"/>
    </source>
</evidence>
<keyword evidence="4" id="KW-1185">Reference proteome</keyword>
<keyword evidence="1" id="KW-0812">Transmembrane</keyword>
<keyword evidence="3" id="KW-0645">Protease</keyword>
<dbReference type="PANTHER" id="PTHR35797:SF1">
    <property type="entry name" value="PROTEASE"/>
    <property type="match status" value="1"/>
</dbReference>
<feature type="transmembrane region" description="Helical" evidence="1">
    <location>
        <begin position="87"/>
        <end position="105"/>
    </location>
</feature>
<dbReference type="GO" id="GO:0004175">
    <property type="term" value="F:endopeptidase activity"/>
    <property type="evidence" value="ECO:0007669"/>
    <property type="project" value="UniProtKB-ARBA"/>
</dbReference>
<feature type="transmembrane region" description="Helical" evidence="1">
    <location>
        <begin position="150"/>
        <end position="174"/>
    </location>
</feature>
<feature type="domain" description="CAAX prenyl protease 2/Lysostaphin resistance protein A-like" evidence="2">
    <location>
        <begin position="117"/>
        <end position="219"/>
    </location>
</feature>
<evidence type="ECO:0000313" key="4">
    <source>
        <dbReference type="Proteomes" id="UP000014155"/>
    </source>
</evidence>
<dbReference type="Pfam" id="PF02517">
    <property type="entry name" value="Rce1-like"/>
    <property type="match status" value="1"/>
</dbReference>
<dbReference type="RefSeq" id="WP_004623134.1">
    <property type="nucleotide sequence ID" value="NZ_AORV01000009.1"/>
</dbReference>
<dbReference type="Proteomes" id="UP000014155">
    <property type="component" value="Unassembled WGS sequence"/>
</dbReference>
<evidence type="ECO:0000259" key="2">
    <source>
        <dbReference type="Pfam" id="PF02517"/>
    </source>
</evidence>
<feature type="transmembrane region" description="Helical" evidence="1">
    <location>
        <begin position="42"/>
        <end position="66"/>
    </location>
</feature>
<dbReference type="GO" id="GO:0080120">
    <property type="term" value="P:CAAX-box protein maturation"/>
    <property type="evidence" value="ECO:0007669"/>
    <property type="project" value="UniProtKB-ARBA"/>
</dbReference>
<name>S0FZK9_RUMCE</name>
<feature type="transmembrane region" description="Helical" evidence="1">
    <location>
        <begin position="235"/>
        <end position="255"/>
    </location>
</feature>
<sequence length="269" mass="30196">MYKNKEQNGILQYLMLTFLIAWGTEAAIIAGERLEILKGAAGTALIFLLIGFGAGFAPAYAVCILLKKQGKVKGFKDIFRLILHTPNIKQAIWITAIFLASQLLVNAASEEYTGNPWYLFILLLPVMVIGGGVEELGWRGFLQPQLEKRFPFALSALITGVIWGCWHLPLWFVQTSNQSVMNFPSFLLYCITFGFVLGLLYWLTKSIFACVLLHAWGNLLQGMFTRSALTHPVSIKMAVLWGSEILMAIIVSMLITRLKKERTIINTYK</sequence>
<dbReference type="InterPro" id="IPR003675">
    <property type="entry name" value="Rce1/LyrA-like_dom"/>
</dbReference>
<organism evidence="3 4">
    <name type="scientific">Ruminiclostridium cellobioparum subsp. termitidis CT1112</name>
    <dbReference type="NCBI Taxonomy" id="1195236"/>
    <lineage>
        <taxon>Bacteria</taxon>
        <taxon>Bacillati</taxon>
        <taxon>Bacillota</taxon>
        <taxon>Clostridia</taxon>
        <taxon>Eubacteriales</taxon>
        <taxon>Oscillospiraceae</taxon>
        <taxon>Ruminiclostridium</taxon>
    </lineage>
</organism>
<feature type="transmembrane region" description="Helical" evidence="1">
    <location>
        <begin position="186"/>
        <end position="204"/>
    </location>
</feature>
<proteinExistence type="predicted"/>
<feature type="transmembrane region" description="Helical" evidence="1">
    <location>
        <begin position="117"/>
        <end position="138"/>
    </location>
</feature>
<keyword evidence="3" id="KW-0378">Hydrolase</keyword>
<reference evidence="3 4" key="1">
    <citation type="journal article" date="2013" name="Genome Announc.">
        <title>Draft Genome Sequence of the Cellulolytic, Mesophilic, Anaerobic Bacterium Clostridium termitidis Strain CT1112 (DSM 5398).</title>
        <authorList>
            <person name="Lal S."/>
            <person name="Ramachandran U."/>
            <person name="Zhang X."/>
            <person name="Munir R."/>
            <person name="Sparling R."/>
            <person name="Levin D.B."/>
        </authorList>
    </citation>
    <scope>NUCLEOTIDE SEQUENCE [LARGE SCALE GENOMIC DNA]</scope>
    <source>
        <strain evidence="3 4">CT1112</strain>
    </source>
</reference>
<evidence type="ECO:0000256" key="1">
    <source>
        <dbReference type="SAM" id="Phobius"/>
    </source>
</evidence>
<accession>S0FZK9</accession>
<keyword evidence="1" id="KW-1133">Transmembrane helix</keyword>
<dbReference type="InterPro" id="IPR042150">
    <property type="entry name" value="MmRce1-like"/>
</dbReference>
<dbReference type="PATRIC" id="fig|1195236.3.peg.298"/>
<dbReference type="EMBL" id="AORV01000009">
    <property type="protein sequence ID" value="EMS73973.1"/>
    <property type="molecule type" value="Genomic_DNA"/>
</dbReference>
<protein>
    <submittedName>
        <fullName evidence="3">CAAX amino terminal protease family</fullName>
    </submittedName>
</protein>
<dbReference type="STRING" id="1195236.CTER_5497"/>
<dbReference type="AlphaFoldDB" id="S0FZK9"/>
<gene>
    <name evidence="3" type="ORF">CTER_5497</name>
</gene>
<feature type="transmembrane region" description="Helical" evidence="1">
    <location>
        <begin position="211"/>
        <end position="229"/>
    </location>
</feature>
<dbReference type="PANTHER" id="PTHR35797">
    <property type="entry name" value="PROTEASE-RELATED"/>
    <property type="match status" value="1"/>
</dbReference>
<dbReference type="eggNOG" id="COG1266">
    <property type="taxonomic scope" value="Bacteria"/>
</dbReference>